<keyword evidence="5" id="KW-1185">Reference proteome</keyword>
<dbReference type="InterPro" id="IPR006059">
    <property type="entry name" value="SBP"/>
</dbReference>
<comment type="similarity">
    <text evidence="2">Belongs to the bacterial solute-binding protein 1 family.</text>
</comment>
<gene>
    <name evidence="4" type="ORF">EXM22_17750</name>
</gene>
<organism evidence="4 5">
    <name type="scientific">Oceanispirochaeta crateris</name>
    <dbReference type="NCBI Taxonomy" id="2518645"/>
    <lineage>
        <taxon>Bacteria</taxon>
        <taxon>Pseudomonadati</taxon>
        <taxon>Spirochaetota</taxon>
        <taxon>Spirochaetia</taxon>
        <taxon>Spirochaetales</taxon>
        <taxon>Spirochaetaceae</taxon>
        <taxon>Oceanispirochaeta</taxon>
    </lineage>
</organism>
<comment type="subcellular location">
    <subcellularLocation>
        <location evidence="1">Periplasm</location>
    </subcellularLocation>
</comment>
<dbReference type="GO" id="GO:0042597">
    <property type="term" value="C:periplasmic space"/>
    <property type="evidence" value="ECO:0007669"/>
    <property type="project" value="UniProtKB-SubCell"/>
</dbReference>
<evidence type="ECO:0000313" key="4">
    <source>
        <dbReference type="EMBL" id="QEN09736.1"/>
    </source>
</evidence>
<dbReference type="Gene3D" id="3.40.190.10">
    <property type="entry name" value="Periplasmic binding protein-like II"/>
    <property type="match status" value="2"/>
</dbReference>
<name>A0A5C1QT50_9SPIO</name>
<evidence type="ECO:0000256" key="3">
    <source>
        <dbReference type="SAM" id="SignalP"/>
    </source>
</evidence>
<dbReference type="Proteomes" id="UP000324209">
    <property type="component" value="Chromosome"/>
</dbReference>
<accession>A0A5C1QT50</accession>
<evidence type="ECO:0000256" key="1">
    <source>
        <dbReference type="ARBA" id="ARBA00004418"/>
    </source>
</evidence>
<evidence type="ECO:0000256" key="2">
    <source>
        <dbReference type="ARBA" id="ARBA00008520"/>
    </source>
</evidence>
<dbReference type="SUPFAM" id="SSF53850">
    <property type="entry name" value="Periplasmic binding protein-like II"/>
    <property type="match status" value="1"/>
</dbReference>
<dbReference type="OrthoDB" id="9795467at2"/>
<protein>
    <submittedName>
        <fullName evidence="4">Sugar ABC transporter substrate-binding protein</fullName>
    </submittedName>
</protein>
<reference evidence="4 5" key="1">
    <citation type="submission" date="2019-02" db="EMBL/GenBank/DDBJ databases">
        <title>Complete Genome Sequence and Methylome Analysis of free living Spirochaetas.</title>
        <authorList>
            <person name="Fomenkov A."/>
            <person name="Dubinina G."/>
            <person name="Leshcheva N."/>
            <person name="Mikheeva N."/>
            <person name="Grabovich M."/>
            <person name="Vincze T."/>
            <person name="Roberts R.J."/>
        </authorList>
    </citation>
    <scope>NUCLEOTIDE SEQUENCE [LARGE SCALE GENOMIC DNA]</scope>
    <source>
        <strain evidence="4 5">K2</strain>
    </source>
</reference>
<feature type="chain" id="PRO_5022866740" evidence="3">
    <location>
        <begin position="26"/>
        <end position="458"/>
    </location>
</feature>
<proteinExistence type="inferred from homology"/>
<dbReference type="CDD" id="cd13585">
    <property type="entry name" value="PBP2_TMBP_like"/>
    <property type="match status" value="1"/>
</dbReference>
<dbReference type="PANTHER" id="PTHR43649:SF12">
    <property type="entry name" value="DIACETYLCHITOBIOSE BINDING PROTEIN DASA"/>
    <property type="match status" value="1"/>
</dbReference>
<dbReference type="PANTHER" id="PTHR43649">
    <property type="entry name" value="ARABINOSE-BINDING PROTEIN-RELATED"/>
    <property type="match status" value="1"/>
</dbReference>
<dbReference type="Pfam" id="PF01547">
    <property type="entry name" value="SBP_bac_1"/>
    <property type="match status" value="1"/>
</dbReference>
<dbReference type="InterPro" id="IPR050490">
    <property type="entry name" value="Bact_solute-bd_prot1"/>
</dbReference>
<evidence type="ECO:0000313" key="5">
    <source>
        <dbReference type="Proteomes" id="UP000324209"/>
    </source>
</evidence>
<dbReference type="AlphaFoldDB" id="A0A5C1QT50"/>
<dbReference type="KEGG" id="ock:EXM22_17750"/>
<dbReference type="RefSeq" id="WP_149487808.1">
    <property type="nucleotide sequence ID" value="NZ_CP036150.1"/>
</dbReference>
<dbReference type="EMBL" id="CP036150">
    <property type="protein sequence ID" value="QEN09736.1"/>
    <property type="molecule type" value="Genomic_DNA"/>
</dbReference>
<feature type="signal peptide" evidence="3">
    <location>
        <begin position="1"/>
        <end position="25"/>
    </location>
</feature>
<keyword evidence="3" id="KW-0732">Signal</keyword>
<sequence length="458" mass="50999">MKRNLRVMTFFLWVNLLLATTMVFAAGQQEVEQTGGVTVVNIALANNPISQALEKIARENYKAEGVEVNISVLPENDLIQKLTTEASTGGTTYDVFFIGPYEANNWARFGWLENLEPYFAKMSSEKKSWYDRADLIQGMVGSVSLDGDAYALPFYGESSFIMYNKELFAAKGLTMPESPTWEQIYELAKKIHDPAKGIVGMTMRGAPGWGMSGAPFVTMVNAFGGRFYDMEWNATVDTPEQRAAWQMYKKILREAGQKDILSYTYNECIALMQSGNCGIYYDATSIAPPLESEGSAVAGKVGYVLPPHQKMKTNTAWLWNWSMGLNPKSNDMKKQAAFDFMVWATSKEYIKLSTELDASGALTPPASRSSTYTLDAYKSAPYAAMTLKTLESIDFTKPTLDPVPYVGLQYIAIPEFADAGTKMTQYLADYVVDKITLDEAIKKTNDLFNQVAIDGDYR</sequence>